<feature type="transmembrane region" description="Helical" evidence="6">
    <location>
        <begin position="1050"/>
        <end position="1071"/>
    </location>
</feature>
<feature type="transmembrane region" description="Helical" evidence="6">
    <location>
        <begin position="1013"/>
        <end position="1038"/>
    </location>
</feature>
<evidence type="ECO:0000313" key="8">
    <source>
        <dbReference type="Proteomes" id="UP000316759"/>
    </source>
</evidence>
<evidence type="ECO:0000256" key="3">
    <source>
        <dbReference type="ARBA" id="ARBA00022989"/>
    </source>
</evidence>
<dbReference type="AlphaFoldDB" id="A0A504YVH1"/>
<feature type="region of interest" description="Disordered" evidence="5">
    <location>
        <begin position="619"/>
        <end position="729"/>
    </location>
</feature>
<evidence type="ECO:0000256" key="4">
    <source>
        <dbReference type="ARBA" id="ARBA00023136"/>
    </source>
</evidence>
<feature type="compositionally biased region" description="Basic and acidic residues" evidence="5">
    <location>
        <begin position="672"/>
        <end position="697"/>
    </location>
</feature>
<evidence type="ECO:0000256" key="1">
    <source>
        <dbReference type="ARBA" id="ARBA00004141"/>
    </source>
</evidence>
<gene>
    <name evidence="7" type="ORF">FGIG_01769</name>
</gene>
<organism evidence="7 8">
    <name type="scientific">Fasciola gigantica</name>
    <name type="common">Giant liver fluke</name>
    <dbReference type="NCBI Taxonomy" id="46835"/>
    <lineage>
        <taxon>Eukaryota</taxon>
        <taxon>Metazoa</taxon>
        <taxon>Spiralia</taxon>
        <taxon>Lophotrochozoa</taxon>
        <taxon>Platyhelminthes</taxon>
        <taxon>Trematoda</taxon>
        <taxon>Digenea</taxon>
        <taxon>Plagiorchiida</taxon>
        <taxon>Echinostomata</taxon>
        <taxon>Echinostomatoidea</taxon>
        <taxon>Fasciolidae</taxon>
        <taxon>Fasciola</taxon>
    </lineage>
</organism>
<name>A0A504YVH1_FASGI</name>
<feature type="transmembrane region" description="Helical" evidence="6">
    <location>
        <begin position="1083"/>
        <end position="1104"/>
    </location>
</feature>
<feature type="compositionally biased region" description="Basic and acidic residues" evidence="5">
    <location>
        <begin position="779"/>
        <end position="792"/>
    </location>
</feature>
<evidence type="ECO:0000313" key="7">
    <source>
        <dbReference type="EMBL" id="TPP64595.1"/>
    </source>
</evidence>
<dbReference type="EMBL" id="SUNJ01004239">
    <property type="protein sequence ID" value="TPP64595.1"/>
    <property type="molecule type" value="Genomic_DNA"/>
</dbReference>
<dbReference type="Gene3D" id="1.20.140.150">
    <property type="match status" value="1"/>
</dbReference>
<feature type="compositionally biased region" description="Polar residues" evidence="5">
    <location>
        <begin position="174"/>
        <end position="186"/>
    </location>
</feature>
<protein>
    <submittedName>
        <fullName evidence="7">Uncharacterized protein</fullName>
    </submittedName>
</protein>
<comment type="caution">
    <text evidence="7">The sequence shown here is derived from an EMBL/GenBank/DDBJ whole genome shotgun (WGS) entry which is preliminary data.</text>
</comment>
<keyword evidence="4 6" id="KW-0472">Membrane</keyword>
<evidence type="ECO:0000256" key="5">
    <source>
        <dbReference type="SAM" id="MobiDB-lite"/>
    </source>
</evidence>
<proteinExistence type="predicted"/>
<dbReference type="STRING" id="46835.A0A504YVH1"/>
<evidence type="ECO:0000256" key="6">
    <source>
        <dbReference type="SAM" id="Phobius"/>
    </source>
</evidence>
<feature type="region of interest" description="Disordered" evidence="5">
    <location>
        <begin position="763"/>
        <end position="822"/>
    </location>
</feature>
<dbReference type="GO" id="GO:0016020">
    <property type="term" value="C:membrane"/>
    <property type="evidence" value="ECO:0007669"/>
    <property type="project" value="UniProtKB-SubCell"/>
</dbReference>
<evidence type="ECO:0000256" key="2">
    <source>
        <dbReference type="ARBA" id="ARBA00022692"/>
    </source>
</evidence>
<keyword evidence="3 6" id="KW-1133">Transmembrane helix</keyword>
<sequence>MEEDDESHAFHRMSSQRRRKLWSLAARAAAKCPDETEKSNVPHSTSGVTGISPFWSKDSLVKTQDSGVSVDLHSDGLQCGSMNASFTSTQQRVSFEVKNPLNSPGQVKLTRKAPRRLHSDQEYGPSEFGLRLLSRVSSGLGPRDSLAISVPQDVYDSASWRMARNMPSRKRRVSSQQWGSADTSGLGSSLDWASIDVAQKPQIRHFSASFSPNPQRIPGNPVAMRSLDEPNLHSSPAGLYLQTPTACLTPSLRPRFIGQPSERGITSLHSSPIRPHQSIRPFPPRSRFIPLGVSEFRAAASLHQLNREPFQYPAHTVATPVPFLVTRSLDQADPQQSLIDQASPSITRGTTQYHSVPGSIGHSSATGLTHINPRYAHSLKHSNMHEYANVRRSRIPIDRQYHQGSPFLTPGTAVPGAGYSYHPEYPVTSLCELCPQDTVRRPTRLGRRRTMEYESPIFGTELYRIGRQVGRGSSYRRSRTLEETYGSQPARIDSYHHHSSRHHRPLIMYSVPPPTDELDPYISHQVGSSARPLPRVPPWYDIRVECESEPTGRNLAFEPSHAVLPHRMRYSHEEPILEDWDAEQERWTYAPTAGTAHPTQGDGEKASIVRTVHPVTGFTPVEIRVPGRKRPRQSSPPPFRAQIQTGSEEMTVARRIVPQTSGPLLPSVRSETVNDEHKHRHGDIHSHSHNHSGDQSKEPTLPESPTQYSAVAGSDQPHSVSSASSSSELRCLQVPHFKLRSTISSSDRPLVNPAFLALPSEKQKPKVLAVPLTSPETPDLERDATDTGERVKKPLQSVLKNRGPDSSTDRALRKHPGKSVSLEEDHKVNIESADQLKLHESRSSMPLQLTPHLFIDPTILEPGKDDNGHDDHVARAFVSQAPVETVPSSSLASTSLTQTAAAASSLGIRGTAVPYDQSRLAVHISTAEVEQFAEYWDHSVFATARITAVGLAAVATVCLVCSAGASTWIYQGTDVNVTHSGFWKRCNYLNQTCQLTIPFLTKRDGWQDGALCILILAILLGILGTALALAGHVVFALSKRLYYFHSSGEAHVIAAFVTALASLIFHVTAVVHLQTDVPIQFGAGYGITWFACFLHLICALLLSLDEVLHRLAVQSSRVTCIRVCMHCLIRCYGQALSKHRAMKTYQALRRKRKLESQTR</sequence>
<comment type="subcellular location">
    <subcellularLocation>
        <location evidence="1">Membrane</location>
        <topology evidence="1">Multi-pass membrane protein</topology>
    </subcellularLocation>
</comment>
<dbReference type="OrthoDB" id="6239080at2759"/>
<dbReference type="Pfam" id="PF00822">
    <property type="entry name" value="PMP22_Claudin"/>
    <property type="match status" value="1"/>
</dbReference>
<dbReference type="Proteomes" id="UP000316759">
    <property type="component" value="Unassembled WGS sequence"/>
</dbReference>
<feature type="region of interest" description="Disordered" evidence="5">
    <location>
        <begin position="166"/>
        <end position="186"/>
    </location>
</feature>
<keyword evidence="8" id="KW-1185">Reference proteome</keyword>
<reference evidence="7 8" key="1">
    <citation type="submission" date="2019-04" db="EMBL/GenBank/DDBJ databases">
        <title>Annotation for the trematode Fasciola gigantica.</title>
        <authorList>
            <person name="Choi Y.-J."/>
        </authorList>
    </citation>
    <scope>NUCLEOTIDE SEQUENCE [LARGE SCALE GENOMIC DNA]</scope>
    <source>
        <strain evidence="7">Uganda_cow_1</strain>
    </source>
</reference>
<accession>A0A504YVH1</accession>
<dbReference type="InterPro" id="IPR004031">
    <property type="entry name" value="PMP22/EMP/MP20/Claudin"/>
</dbReference>
<keyword evidence="2 6" id="KW-0812">Transmembrane</keyword>